<keyword evidence="5" id="KW-1185">Reference proteome</keyword>
<evidence type="ECO:0000313" key="5">
    <source>
        <dbReference type="Proteomes" id="UP000198926"/>
    </source>
</evidence>
<dbReference type="Proteomes" id="UP000198926">
    <property type="component" value="Unassembled WGS sequence"/>
</dbReference>
<dbReference type="Pfam" id="PF23666">
    <property type="entry name" value="Rcc01698_C"/>
    <property type="match status" value="1"/>
</dbReference>
<evidence type="ECO:0000313" key="4">
    <source>
        <dbReference type="EMBL" id="SFS08136.1"/>
    </source>
</evidence>
<dbReference type="Pfam" id="PF13547">
    <property type="entry name" value="GTA_TIM"/>
    <property type="match status" value="1"/>
</dbReference>
<dbReference type="InterPro" id="IPR032876">
    <property type="entry name" value="J_dom"/>
</dbReference>
<reference evidence="4 5" key="1">
    <citation type="submission" date="2016-10" db="EMBL/GenBank/DDBJ databases">
        <authorList>
            <person name="de Groot N.N."/>
        </authorList>
    </citation>
    <scope>NUCLEOTIDE SEQUENCE [LARGE SCALE GENOMIC DNA]</scope>
    <source>
        <strain evidence="4 5">DSM 29433</strain>
    </source>
</reference>
<feature type="domain" description="Tip attachment protein J" evidence="2">
    <location>
        <begin position="782"/>
        <end position="939"/>
    </location>
</feature>
<gene>
    <name evidence="4" type="ORF">SAMN05444714_0992</name>
</gene>
<evidence type="ECO:0000259" key="1">
    <source>
        <dbReference type="Pfam" id="PF13547"/>
    </source>
</evidence>
<dbReference type="Pfam" id="PF13550">
    <property type="entry name" value="Phage-tail_3"/>
    <property type="match status" value="1"/>
</dbReference>
<dbReference type="OrthoDB" id="8445115at2"/>
<evidence type="ECO:0000259" key="3">
    <source>
        <dbReference type="Pfam" id="PF23666"/>
    </source>
</evidence>
<evidence type="ECO:0000259" key="2">
    <source>
        <dbReference type="Pfam" id="PF13550"/>
    </source>
</evidence>
<dbReference type="CDD" id="cd19607">
    <property type="entry name" value="GTA_TIM-barrel-like"/>
    <property type="match status" value="1"/>
</dbReference>
<dbReference type="InterPro" id="IPR025195">
    <property type="entry name" value="GTA_TIM_dom"/>
</dbReference>
<feature type="domain" description="Rcc01698-like C-terminal" evidence="3">
    <location>
        <begin position="1030"/>
        <end position="1128"/>
    </location>
</feature>
<organism evidence="4 5">
    <name type="scientific">Yoonia litorea</name>
    <dbReference type="NCBI Taxonomy" id="1123755"/>
    <lineage>
        <taxon>Bacteria</taxon>
        <taxon>Pseudomonadati</taxon>
        <taxon>Pseudomonadota</taxon>
        <taxon>Alphaproteobacteria</taxon>
        <taxon>Rhodobacterales</taxon>
        <taxon>Paracoccaceae</taxon>
        <taxon>Yoonia</taxon>
    </lineage>
</organism>
<sequence length="1282" mass="137052">MATIALSAAGMALGGSVGGSVLGLSMATIGRAAGAALGQRIDQQLLGQGSAAVETGRLDGLRLTGAAEGADVQRIYGRMRVAGQVIWASEFREETTTTGGGGKGSKPAPVTTSYRYTVSLAIALCEGVLSRVGRVWADGTEISPQQLNMRLYQGTSDQLPDPLIAAIEGDAFAPAYRGTAYVVLEDLPLGQFGNRIPHLTFEVMRSAADEVWGDLRGVVLGEGTGEYALATSQLHGWGADSVQYALNTHSPLGGSDFAVSVDALEGDLPAVDSVVLPVVWFGDDLRCAVCQIAPMVAEDLIEATAMPWRVSGVERAAANVLPSGTAGTPSDAAVIEAIADLTQRGKRVVLQPLLKMRQQTGNGLPDPWGEDEQAPAPWVGRVTLSKARSRDGTSDRSQIAADEIDAFFGDAEADDFAVSGQSVSYTGPATGGYRQLVLHYAFLASQAGGVDSFLIGTDLAGLTPVRDDQGAFPAVEALQRLAQDVRLILGPDCLIGYAADGDEALGDTPPGTEDRFFPLDQLWADNEIDFVGINLRIPLADWREGTDHADAHAGVIHNPAYLKDNVAGGEGYDWIYPTPEARAAQRRVPVIDPDGEHWVWRKKDLRGWWESAHHPRVGGVRKTTPTVWTPQGKPLWFTAYGCEAVALGANHPDPVRDGIDLPQGSNGQRDDLMQMQYLRAVRDHFCDANNNPVSDVYGARMIDLARCHARHWDVRPFPFFPNDRNSWADGASYETSATLNGRASSRSLASVVAEICTRSGVSHFDVSALYGVVRGCQARGVETGRAGLQPLMLAYGFDAFEKNGVLVFQSQYDRAGLVLDPERLARDPETDQALRSVRNGEAERTGRLQIGFFDADGDYAPVAREAALPDETDPRVERSVLPLALTGAEGARCVQRWLQEARVQREHIAFALPPSAQGLGAGDLVQLGDAHYRISRIEDASTRSVEAERVIPQMRAMHSGPEMSSGLRASYTGPVPANVLLMDLPLLTGDEIPHAPHVAAYGAPWPGTVALYTAAQDSDYQLEGLYDQPAMVGVTETALPSAAVGLWQRVSLRVRFAQGSLSSATAEALLGGANTIAIGNGQTDGWEVMQFLNATPAPGGFVLSGFLRGLKGTGLQIPSSWPVGTHVVVINGALRQLDLPSAARGTARHFRFGPATQPMTDASYRYVANTFAGVGLRPYPVVHLRAREIAGDVLLTWVRCTRVDGDQWDGIDVPLGEDIESYLVRVRQGNTIIRETTVPDPSWAYTAAMRAADGIVGSCELGVAQISARFGAGPMNYVSTDL</sequence>
<dbReference type="EMBL" id="FOZM01000001">
    <property type="protein sequence ID" value="SFS08136.1"/>
    <property type="molecule type" value="Genomic_DNA"/>
</dbReference>
<accession>A0A1I6LXF5</accession>
<proteinExistence type="predicted"/>
<dbReference type="Gene3D" id="3.20.20.80">
    <property type="entry name" value="Glycosidases"/>
    <property type="match status" value="1"/>
</dbReference>
<name>A0A1I6LXF5_9RHOB</name>
<feature type="domain" description="GTA TIM-barrel-like" evidence="1">
    <location>
        <begin position="432"/>
        <end position="721"/>
    </location>
</feature>
<dbReference type="RefSeq" id="WP_090204674.1">
    <property type="nucleotide sequence ID" value="NZ_FOZM01000001.1"/>
</dbReference>
<dbReference type="STRING" id="1123755.SAMN05444714_0992"/>
<dbReference type="InterPro" id="IPR056490">
    <property type="entry name" value="Rcc01698_C"/>
</dbReference>
<protein>
    <submittedName>
        <fullName evidence="4">Putative phage tail protein</fullName>
    </submittedName>
</protein>